<accession>A0A2P2NHW9</accession>
<sequence>MKYSLLVDQLCCPLEMYQEHQDSLKSQPSHSSCSSTSAEVRFSSQLSANMSEFSPTCHLLDVNANLLRIELLISEPLNIRFHIASLSIFFNSKISLRRVGETV</sequence>
<proteinExistence type="predicted"/>
<organism evidence="1">
    <name type="scientific">Rhizophora mucronata</name>
    <name type="common">Asiatic mangrove</name>
    <dbReference type="NCBI Taxonomy" id="61149"/>
    <lineage>
        <taxon>Eukaryota</taxon>
        <taxon>Viridiplantae</taxon>
        <taxon>Streptophyta</taxon>
        <taxon>Embryophyta</taxon>
        <taxon>Tracheophyta</taxon>
        <taxon>Spermatophyta</taxon>
        <taxon>Magnoliopsida</taxon>
        <taxon>eudicotyledons</taxon>
        <taxon>Gunneridae</taxon>
        <taxon>Pentapetalae</taxon>
        <taxon>rosids</taxon>
        <taxon>fabids</taxon>
        <taxon>Malpighiales</taxon>
        <taxon>Rhizophoraceae</taxon>
        <taxon>Rhizophora</taxon>
    </lineage>
</organism>
<evidence type="ECO:0000313" key="1">
    <source>
        <dbReference type="EMBL" id="MBX42085.1"/>
    </source>
</evidence>
<reference evidence="1" key="1">
    <citation type="submission" date="2018-02" db="EMBL/GenBank/DDBJ databases">
        <title>Rhizophora mucronata_Transcriptome.</title>
        <authorList>
            <person name="Meera S.P."/>
            <person name="Sreeshan A."/>
            <person name="Augustine A."/>
        </authorList>
    </citation>
    <scope>NUCLEOTIDE SEQUENCE</scope>
    <source>
        <tissue evidence="1">Leaf</tissue>
    </source>
</reference>
<protein>
    <submittedName>
        <fullName evidence="1">Uncharacterized protein</fullName>
    </submittedName>
</protein>
<name>A0A2P2NHW9_RHIMU</name>
<dbReference type="AlphaFoldDB" id="A0A2P2NHW9"/>
<dbReference type="EMBL" id="GGEC01061601">
    <property type="protein sequence ID" value="MBX42085.1"/>
    <property type="molecule type" value="Transcribed_RNA"/>
</dbReference>